<keyword evidence="2" id="KW-1185">Reference proteome</keyword>
<dbReference type="RefSeq" id="WP_080854359.1">
    <property type="nucleotide sequence ID" value="NZ_LT009776.1"/>
</dbReference>
<evidence type="ECO:0000313" key="2">
    <source>
        <dbReference type="Proteomes" id="UP000192140"/>
    </source>
</evidence>
<comment type="caution">
    <text evidence="1">The sequence shown here is derived from an EMBL/GenBank/DDBJ whole genome shotgun (WGS) entry which is preliminary data.</text>
</comment>
<protein>
    <submittedName>
        <fullName evidence="1">Uncharacterized protein</fullName>
    </submittedName>
</protein>
<organism evidence="1 2">
    <name type="scientific">Agrobacterium deltaense NCPPB 1641</name>
    <dbReference type="NCBI Taxonomy" id="1183425"/>
    <lineage>
        <taxon>Bacteria</taxon>
        <taxon>Pseudomonadati</taxon>
        <taxon>Pseudomonadota</taxon>
        <taxon>Alphaproteobacteria</taxon>
        <taxon>Hyphomicrobiales</taxon>
        <taxon>Rhizobiaceae</taxon>
        <taxon>Rhizobium/Agrobacterium group</taxon>
        <taxon>Agrobacterium</taxon>
    </lineage>
</organism>
<proteinExistence type="predicted"/>
<gene>
    <name evidence="1" type="ORF">AGR7A_Lc120646</name>
</gene>
<name>A0A1S7TYK9_9HYPH</name>
<dbReference type="Proteomes" id="UP000192140">
    <property type="component" value="Unassembled WGS sequence"/>
</dbReference>
<dbReference type="AlphaFoldDB" id="A0A1S7TYK9"/>
<evidence type="ECO:0000313" key="1">
    <source>
        <dbReference type="EMBL" id="CVI59698.1"/>
    </source>
</evidence>
<accession>A0A1S7TYK9</accession>
<reference evidence="1" key="1">
    <citation type="submission" date="2016-01" db="EMBL/GenBank/DDBJ databases">
        <authorList>
            <person name="Regsiter A."/>
            <person name="william w."/>
        </authorList>
    </citation>
    <scope>NUCLEOTIDE SEQUENCE</scope>
    <source>
        <strain evidence="1">NCPPB 1641</strain>
    </source>
</reference>
<sequence>MKPSRTRRIILAAENKVAGILDLIPDGRKKRNAEAVNAVCTALVKRRTPIKPTALAVTEEGRNLNPHFPAYQTIYNTYSNILDAWREAYYDVVNIDADPPLSSEGVDEIDTSIMEVGTANIVDRLKVIIFELTQRNNVLKQIIGHMTPAEASGDSLASEHEEVVLLLGKWIRRLADSPAFQLDEFALKVSRKTPPGTRIIDVELLDKLLAFTEEFEAACRARRSIS</sequence>
<dbReference type="EMBL" id="FCNP01000033">
    <property type="protein sequence ID" value="CVI59698.1"/>
    <property type="molecule type" value="Genomic_DNA"/>
</dbReference>